<organism evidence="1 2">
    <name type="scientific">Actibacterium naphthalenivorans</name>
    <dbReference type="NCBI Taxonomy" id="1614693"/>
    <lineage>
        <taxon>Bacteria</taxon>
        <taxon>Pseudomonadati</taxon>
        <taxon>Pseudomonadota</taxon>
        <taxon>Alphaproteobacteria</taxon>
        <taxon>Rhodobacterales</taxon>
        <taxon>Roseobacteraceae</taxon>
        <taxon>Actibacterium</taxon>
    </lineage>
</organism>
<dbReference type="EMBL" id="JACIEQ010000001">
    <property type="protein sequence ID" value="MBB4020676.1"/>
    <property type="molecule type" value="Genomic_DNA"/>
</dbReference>
<dbReference type="Proteomes" id="UP000585681">
    <property type="component" value="Unassembled WGS sequence"/>
</dbReference>
<gene>
    <name evidence="1" type="ORF">GGR17_000467</name>
</gene>
<dbReference type="Gene3D" id="1.10.10.1100">
    <property type="entry name" value="BFD-like [2Fe-2S]-binding domain"/>
    <property type="match status" value="1"/>
</dbReference>
<evidence type="ECO:0000313" key="2">
    <source>
        <dbReference type="Proteomes" id="UP000585681"/>
    </source>
</evidence>
<comment type="caution">
    <text evidence="1">The sequence shown here is derived from an EMBL/GenBank/DDBJ whole genome shotgun (WGS) entry which is preliminary data.</text>
</comment>
<protein>
    <submittedName>
        <fullName evidence="1">Bacterioferritin-associated ferredoxin</fullName>
    </submittedName>
</protein>
<reference evidence="1" key="1">
    <citation type="submission" date="2020-08" db="EMBL/GenBank/DDBJ databases">
        <title>Genomic Encyclopedia of Type Strains, Phase IV (KMG-IV): sequencing the most valuable type-strain genomes for metagenomic binning, comparative biology and taxonomic classification.</title>
        <authorList>
            <person name="Goeker M."/>
        </authorList>
    </citation>
    <scope>NUCLEOTIDE SEQUENCE [LARGE SCALE GENOMIC DNA]</scope>
    <source>
        <strain evidence="1">DSM 105040</strain>
    </source>
</reference>
<dbReference type="AlphaFoldDB" id="A0A840CCX7"/>
<evidence type="ECO:0000313" key="1">
    <source>
        <dbReference type="EMBL" id="MBB4020676.1"/>
    </source>
</evidence>
<proteinExistence type="predicted"/>
<accession>A0A840CCX7</accession>
<sequence>MIICSCTVMTRDQLSATVRALLAEDPQMIVTPGRAFHRLGLRMQCARCATLVNEKIAEEVRRHRPDTPPPRP</sequence>
<dbReference type="RefSeq" id="WP_037211019.1">
    <property type="nucleotide sequence ID" value="NZ_JACIEQ010000001.1"/>
</dbReference>
<name>A0A840CCX7_9RHOB</name>
<keyword evidence="2" id="KW-1185">Reference proteome</keyword>
<dbReference type="InterPro" id="IPR041854">
    <property type="entry name" value="BFD-like_2Fe2S-bd_dom_sf"/>
</dbReference>